<sequence>MEGGWIGECDVEGIGWLMRGEEICHLFSDIFHLSFGRNSLFIRQPAQANDK</sequence>
<proteinExistence type="predicted"/>
<accession>A0A5C6FQ99</accession>
<reference evidence="1 2" key="1">
    <citation type="submission" date="2019-02" db="EMBL/GenBank/DDBJ databases">
        <title>Deep-cultivation of Planctomycetes and their phenomic and genomic characterization uncovers novel biology.</title>
        <authorList>
            <person name="Wiegand S."/>
            <person name="Jogler M."/>
            <person name="Boedeker C."/>
            <person name="Pinto D."/>
            <person name="Vollmers J."/>
            <person name="Rivas-Marin E."/>
            <person name="Kohn T."/>
            <person name="Peeters S.H."/>
            <person name="Heuer A."/>
            <person name="Rast P."/>
            <person name="Oberbeckmann S."/>
            <person name="Bunk B."/>
            <person name="Jeske O."/>
            <person name="Meyerdierks A."/>
            <person name="Storesund J.E."/>
            <person name="Kallscheuer N."/>
            <person name="Luecker S."/>
            <person name="Lage O.M."/>
            <person name="Pohl T."/>
            <person name="Merkel B.J."/>
            <person name="Hornburger P."/>
            <person name="Mueller R.-W."/>
            <person name="Bruemmer F."/>
            <person name="Labrenz M."/>
            <person name="Spormann A.M."/>
            <person name="Op Den Camp H."/>
            <person name="Overmann J."/>
            <person name="Amann R."/>
            <person name="Jetten M.S.M."/>
            <person name="Mascher T."/>
            <person name="Medema M.H."/>
            <person name="Devos D.P."/>
            <person name="Kaster A.-K."/>
            <person name="Ovreas L."/>
            <person name="Rohde M."/>
            <person name="Galperin M.Y."/>
            <person name="Jogler C."/>
        </authorList>
    </citation>
    <scope>NUCLEOTIDE SEQUENCE [LARGE SCALE GENOMIC DNA]</scope>
    <source>
        <strain evidence="1 2">V7</strain>
    </source>
</reference>
<organism evidence="1 2">
    <name type="scientific">Crateriforma conspicua</name>
    <dbReference type="NCBI Taxonomy" id="2527996"/>
    <lineage>
        <taxon>Bacteria</taxon>
        <taxon>Pseudomonadati</taxon>
        <taxon>Planctomycetota</taxon>
        <taxon>Planctomycetia</taxon>
        <taxon>Planctomycetales</taxon>
        <taxon>Planctomycetaceae</taxon>
        <taxon>Crateriforma</taxon>
    </lineage>
</organism>
<evidence type="ECO:0000313" key="2">
    <source>
        <dbReference type="Proteomes" id="UP000316476"/>
    </source>
</evidence>
<protein>
    <submittedName>
        <fullName evidence="1">Uncharacterized protein</fullName>
    </submittedName>
</protein>
<evidence type="ECO:0000313" key="1">
    <source>
        <dbReference type="EMBL" id="TWU64581.1"/>
    </source>
</evidence>
<dbReference type="EMBL" id="SJPZ01000001">
    <property type="protein sequence ID" value="TWU64581.1"/>
    <property type="molecule type" value="Genomic_DNA"/>
</dbReference>
<gene>
    <name evidence="1" type="ORF">V7x_01250</name>
</gene>
<name>A0A5C6FQ99_9PLAN</name>
<dbReference type="Proteomes" id="UP000316476">
    <property type="component" value="Unassembled WGS sequence"/>
</dbReference>
<comment type="caution">
    <text evidence="1">The sequence shown here is derived from an EMBL/GenBank/DDBJ whole genome shotgun (WGS) entry which is preliminary data.</text>
</comment>
<dbReference type="AlphaFoldDB" id="A0A5C6FQ99"/>